<dbReference type="EMBL" id="JACGWM010000016">
    <property type="protein sequence ID" value="KAL0322172.1"/>
    <property type="molecule type" value="Genomic_DNA"/>
</dbReference>
<name>A0AAW2LS76_9LAMI</name>
<organism evidence="1">
    <name type="scientific">Sesamum calycinum</name>
    <dbReference type="NCBI Taxonomy" id="2727403"/>
    <lineage>
        <taxon>Eukaryota</taxon>
        <taxon>Viridiplantae</taxon>
        <taxon>Streptophyta</taxon>
        <taxon>Embryophyta</taxon>
        <taxon>Tracheophyta</taxon>
        <taxon>Spermatophyta</taxon>
        <taxon>Magnoliopsida</taxon>
        <taxon>eudicotyledons</taxon>
        <taxon>Gunneridae</taxon>
        <taxon>Pentapetalae</taxon>
        <taxon>asterids</taxon>
        <taxon>lamiids</taxon>
        <taxon>Lamiales</taxon>
        <taxon>Pedaliaceae</taxon>
        <taxon>Sesamum</taxon>
    </lineage>
</organism>
<dbReference type="CDD" id="cd09272">
    <property type="entry name" value="RNase_HI_RT_Ty1"/>
    <property type="match status" value="1"/>
</dbReference>
<gene>
    <name evidence="1" type="ORF">Scaly_2513600</name>
</gene>
<reference evidence="1" key="1">
    <citation type="submission" date="2020-06" db="EMBL/GenBank/DDBJ databases">
        <authorList>
            <person name="Li T."/>
            <person name="Hu X."/>
            <person name="Zhang T."/>
            <person name="Song X."/>
            <person name="Zhang H."/>
            <person name="Dai N."/>
            <person name="Sheng W."/>
            <person name="Hou X."/>
            <person name="Wei L."/>
        </authorList>
    </citation>
    <scope>NUCLEOTIDE SEQUENCE</scope>
    <source>
        <strain evidence="1">KEN8</strain>
        <tissue evidence="1">Leaf</tissue>
    </source>
</reference>
<dbReference type="PANTHER" id="PTHR11439">
    <property type="entry name" value="GAG-POL-RELATED RETROTRANSPOSON"/>
    <property type="match status" value="1"/>
</dbReference>
<dbReference type="AlphaFoldDB" id="A0AAW2LS76"/>
<reference evidence="1" key="2">
    <citation type="journal article" date="2024" name="Plant">
        <title>Genomic evolution and insights into agronomic trait innovations of Sesamum species.</title>
        <authorList>
            <person name="Miao H."/>
            <person name="Wang L."/>
            <person name="Qu L."/>
            <person name="Liu H."/>
            <person name="Sun Y."/>
            <person name="Le M."/>
            <person name="Wang Q."/>
            <person name="Wei S."/>
            <person name="Zheng Y."/>
            <person name="Lin W."/>
            <person name="Duan Y."/>
            <person name="Cao H."/>
            <person name="Xiong S."/>
            <person name="Wang X."/>
            <person name="Wei L."/>
            <person name="Li C."/>
            <person name="Ma Q."/>
            <person name="Ju M."/>
            <person name="Zhao R."/>
            <person name="Li G."/>
            <person name="Mu C."/>
            <person name="Tian Q."/>
            <person name="Mei H."/>
            <person name="Zhang T."/>
            <person name="Gao T."/>
            <person name="Zhang H."/>
        </authorList>
    </citation>
    <scope>NUCLEOTIDE SEQUENCE</scope>
    <source>
        <strain evidence="1">KEN8</strain>
    </source>
</reference>
<comment type="caution">
    <text evidence="1">The sequence shown here is derived from an EMBL/GenBank/DDBJ whole genome shotgun (WGS) entry which is preliminary data.</text>
</comment>
<dbReference type="PANTHER" id="PTHR11439:SF470">
    <property type="entry name" value="CYSTEINE-RICH RLK (RECEPTOR-LIKE PROTEIN KINASE) 8"/>
    <property type="match status" value="1"/>
</dbReference>
<protein>
    <submittedName>
        <fullName evidence="1">Retrovirus-related Pol polyprotein from transposon RE2</fullName>
    </submittedName>
</protein>
<evidence type="ECO:0000313" key="1">
    <source>
        <dbReference type="EMBL" id="KAL0322172.1"/>
    </source>
</evidence>
<proteinExistence type="predicted"/>
<accession>A0AAW2LS76</accession>
<sequence>MNAALHLVKYLKGNPTQGLFFPSSNPLTLTAYCDADWAGCLDSRRSVTGYCIFLGTALVSWKTKKQTTVARSTTEAEYRSLGTTICELQ</sequence>